<evidence type="ECO:0000256" key="7">
    <source>
        <dbReference type="ARBA" id="ARBA00023049"/>
    </source>
</evidence>
<reference evidence="11" key="1">
    <citation type="journal article" date="2021" name="New Phytol.">
        <title>Evolutionary innovations through gain and loss of genes in the ectomycorrhizal Boletales.</title>
        <authorList>
            <person name="Wu G."/>
            <person name="Miyauchi S."/>
            <person name="Morin E."/>
            <person name="Kuo A."/>
            <person name="Drula E."/>
            <person name="Varga T."/>
            <person name="Kohler A."/>
            <person name="Feng B."/>
            <person name="Cao Y."/>
            <person name="Lipzen A."/>
            <person name="Daum C."/>
            <person name="Hundley H."/>
            <person name="Pangilinan J."/>
            <person name="Johnson J."/>
            <person name="Barry K."/>
            <person name="LaButti K."/>
            <person name="Ng V."/>
            <person name="Ahrendt S."/>
            <person name="Min B."/>
            <person name="Choi I.G."/>
            <person name="Park H."/>
            <person name="Plett J.M."/>
            <person name="Magnuson J."/>
            <person name="Spatafora J.W."/>
            <person name="Nagy L.G."/>
            <person name="Henrissat B."/>
            <person name="Grigoriev I.V."/>
            <person name="Yang Z.L."/>
            <person name="Xu J."/>
            <person name="Martin F.M."/>
        </authorList>
    </citation>
    <scope>NUCLEOTIDE SEQUENCE</scope>
    <source>
        <strain evidence="11">KKN 215</strain>
    </source>
</reference>
<keyword evidence="12" id="KW-1185">Reference proteome</keyword>
<dbReference type="AlphaFoldDB" id="A0A8K0XN78"/>
<sequence>MFASAIALGLVAASTVFAAPYSNSTLAAKPGNSTTVYKRCGTEISQAKVAEVEAKFKAEAAIPVHWHVIAKDKTPWGGWLSDKQIRKQIDVLNDAYARTGLKFKLESIDRTIDPQWFYEGCPATGTEANIKRALRKGDRKHYNVYSNEYAPLCALKEGLLGFSAFPWEWDQLIDGPILDGSVVHWGSLPNGPLLNYDLGYTLVHEFGHWAGLYHTFQGGCGRDGDFVDDTPDEAGSVNGCPIGLDSCPGRGIDSIHNYMAWTDDSCMREFTRGQIKRMAALLKQYRNIKVTIPFW</sequence>
<dbReference type="Gene3D" id="3.40.390.10">
    <property type="entry name" value="Collagenase (Catalytic Domain)"/>
    <property type="match status" value="1"/>
</dbReference>
<dbReference type="PANTHER" id="PTHR47466">
    <property type="match status" value="1"/>
</dbReference>
<comment type="similarity">
    <text evidence="1">Belongs to the peptidase M43B family.</text>
</comment>
<dbReference type="GO" id="GO:0046872">
    <property type="term" value="F:metal ion binding"/>
    <property type="evidence" value="ECO:0007669"/>
    <property type="project" value="UniProtKB-KW"/>
</dbReference>
<evidence type="ECO:0000256" key="5">
    <source>
        <dbReference type="ARBA" id="ARBA00022801"/>
    </source>
</evidence>
<name>A0A8K0XN78_9AGAR</name>
<evidence type="ECO:0000256" key="1">
    <source>
        <dbReference type="ARBA" id="ARBA00008721"/>
    </source>
</evidence>
<keyword evidence="8" id="KW-1015">Disulfide bond</keyword>
<feature type="chain" id="PRO_5035461891" evidence="9">
    <location>
        <begin position="19"/>
        <end position="295"/>
    </location>
</feature>
<evidence type="ECO:0000256" key="4">
    <source>
        <dbReference type="ARBA" id="ARBA00022729"/>
    </source>
</evidence>
<feature type="signal peptide" evidence="9">
    <location>
        <begin position="1"/>
        <end position="18"/>
    </location>
</feature>
<feature type="domain" description="Peptidase M43 pregnancy-associated plasma-A" evidence="10">
    <location>
        <begin position="199"/>
        <end position="282"/>
    </location>
</feature>
<dbReference type="InterPro" id="IPR008754">
    <property type="entry name" value="Peptidase_M43"/>
</dbReference>
<gene>
    <name evidence="11" type="ORF">BXZ70DRAFT_1033623</name>
</gene>
<comment type="caution">
    <text evidence="11">The sequence shown here is derived from an EMBL/GenBank/DDBJ whole genome shotgun (WGS) entry which is preliminary data.</text>
</comment>
<dbReference type="PANTHER" id="PTHR47466:SF1">
    <property type="entry name" value="METALLOPROTEASE MEP1 (AFU_ORTHOLOGUE AFUA_1G07730)-RELATED"/>
    <property type="match status" value="1"/>
</dbReference>
<dbReference type="OrthoDB" id="536211at2759"/>
<dbReference type="SUPFAM" id="SSF55486">
    <property type="entry name" value="Metalloproteases ('zincins'), catalytic domain"/>
    <property type="match status" value="1"/>
</dbReference>
<dbReference type="GO" id="GO:0008237">
    <property type="term" value="F:metallopeptidase activity"/>
    <property type="evidence" value="ECO:0007669"/>
    <property type="project" value="UniProtKB-KW"/>
</dbReference>
<organism evidence="11 12">
    <name type="scientific">Cristinia sonorae</name>
    <dbReference type="NCBI Taxonomy" id="1940300"/>
    <lineage>
        <taxon>Eukaryota</taxon>
        <taxon>Fungi</taxon>
        <taxon>Dikarya</taxon>
        <taxon>Basidiomycota</taxon>
        <taxon>Agaricomycotina</taxon>
        <taxon>Agaricomycetes</taxon>
        <taxon>Agaricomycetidae</taxon>
        <taxon>Agaricales</taxon>
        <taxon>Pleurotineae</taxon>
        <taxon>Stephanosporaceae</taxon>
        <taxon>Cristinia</taxon>
    </lineage>
</organism>
<evidence type="ECO:0000256" key="3">
    <source>
        <dbReference type="ARBA" id="ARBA00022723"/>
    </source>
</evidence>
<evidence type="ECO:0000256" key="8">
    <source>
        <dbReference type="ARBA" id="ARBA00023157"/>
    </source>
</evidence>
<dbReference type="Pfam" id="PF05572">
    <property type="entry name" value="Peptidase_M43"/>
    <property type="match status" value="1"/>
</dbReference>
<dbReference type="CDD" id="cd04275">
    <property type="entry name" value="ZnMc_pappalysin_like"/>
    <property type="match status" value="1"/>
</dbReference>
<dbReference type="Proteomes" id="UP000813824">
    <property type="component" value="Unassembled WGS sequence"/>
</dbReference>
<evidence type="ECO:0000259" key="10">
    <source>
        <dbReference type="Pfam" id="PF05572"/>
    </source>
</evidence>
<dbReference type="InterPro" id="IPR024079">
    <property type="entry name" value="MetalloPept_cat_dom_sf"/>
</dbReference>
<accession>A0A8K0XN78</accession>
<evidence type="ECO:0000256" key="2">
    <source>
        <dbReference type="ARBA" id="ARBA00022670"/>
    </source>
</evidence>
<dbReference type="EMBL" id="JAEVFJ010000024">
    <property type="protein sequence ID" value="KAH8094932.1"/>
    <property type="molecule type" value="Genomic_DNA"/>
</dbReference>
<keyword evidence="5" id="KW-0378">Hydrolase</keyword>
<evidence type="ECO:0000313" key="11">
    <source>
        <dbReference type="EMBL" id="KAH8094932.1"/>
    </source>
</evidence>
<proteinExistence type="inferred from homology"/>
<evidence type="ECO:0000313" key="12">
    <source>
        <dbReference type="Proteomes" id="UP000813824"/>
    </source>
</evidence>
<keyword evidence="2" id="KW-0645">Protease</keyword>
<evidence type="ECO:0000256" key="9">
    <source>
        <dbReference type="SAM" id="SignalP"/>
    </source>
</evidence>
<keyword evidence="7 11" id="KW-0482">Metalloprotease</keyword>
<evidence type="ECO:0000256" key="6">
    <source>
        <dbReference type="ARBA" id="ARBA00022833"/>
    </source>
</evidence>
<dbReference type="GO" id="GO:0006508">
    <property type="term" value="P:proteolysis"/>
    <property type="evidence" value="ECO:0007669"/>
    <property type="project" value="UniProtKB-KW"/>
</dbReference>
<keyword evidence="3" id="KW-0479">Metal-binding</keyword>
<keyword evidence="6" id="KW-0862">Zinc</keyword>
<keyword evidence="4 9" id="KW-0732">Signal</keyword>
<protein>
    <submittedName>
        <fullName evidence="11">Metalloprotease</fullName>
    </submittedName>
</protein>